<dbReference type="EMBL" id="JASBNA010000001">
    <property type="protein sequence ID" value="KAK7696241.1"/>
    <property type="molecule type" value="Genomic_DNA"/>
</dbReference>
<dbReference type="PANTHER" id="PTHR43805">
    <property type="entry name" value="GLYCEROPHOSPHORYL DIESTER PHOSPHODIESTERASE"/>
    <property type="match status" value="1"/>
</dbReference>
<dbReference type="AlphaFoldDB" id="A0AAW0H0I5"/>
<accession>A0AAW0H0I5</accession>
<proteinExistence type="predicted"/>
<name>A0AAW0H0I5_9APHY</name>
<sequence length="312" mass="35364">MSLPECWGHRGASATFPENTLASFEAAIREGADGIESDVHVSADDVVVMFHDPALNRTTNGAGLIRELKWHGENGMEHLRTVKQPAQAIPTFLETVSMLMKPENRHVKFNVDVKAQNDPARLFKLMHNIISSYDNWETELAPRIVLGLWHPTFIPHAQAVLPYLRRSYIGDDLAIARKYFWSNVDVFSMRFAVLATASGEKFRKDCQSTGKKLMVWTVNEPDHMIEAARWSVDVIITDVPKKWLDLRSAMQTDYKKVTARSSRLFLWTDWQFYSPFQIFERQATHRDLEIAAGPFSAVDMSVSAPLVGATEA</sequence>
<dbReference type="InterPro" id="IPR017946">
    <property type="entry name" value="PLC-like_Pdiesterase_TIM-brl"/>
</dbReference>
<gene>
    <name evidence="2" type="ORF">QCA50_000894</name>
</gene>
<comment type="caution">
    <text evidence="2">The sequence shown here is derived from an EMBL/GenBank/DDBJ whole genome shotgun (WGS) entry which is preliminary data.</text>
</comment>
<keyword evidence="3" id="KW-1185">Reference proteome</keyword>
<dbReference type="PROSITE" id="PS51704">
    <property type="entry name" value="GP_PDE"/>
    <property type="match status" value="1"/>
</dbReference>
<evidence type="ECO:0000313" key="2">
    <source>
        <dbReference type="EMBL" id="KAK7696241.1"/>
    </source>
</evidence>
<evidence type="ECO:0000313" key="3">
    <source>
        <dbReference type="Proteomes" id="UP001385951"/>
    </source>
</evidence>
<dbReference type="GO" id="GO:0008081">
    <property type="term" value="F:phosphoric diester hydrolase activity"/>
    <property type="evidence" value="ECO:0007669"/>
    <property type="project" value="InterPro"/>
</dbReference>
<dbReference type="SUPFAM" id="SSF51695">
    <property type="entry name" value="PLC-like phosphodiesterases"/>
    <property type="match status" value="1"/>
</dbReference>
<dbReference type="InterPro" id="IPR030395">
    <property type="entry name" value="GP_PDE_dom"/>
</dbReference>
<organism evidence="2 3">
    <name type="scientific">Cerrena zonata</name>
    <dbReference type="NCBI Taxonomy" id="2478898"/>
    <lineage>
        <taxon>Eukaryota</taxon>
        <taxon>Fungi</taxon>
        <taxon>Dikarya</taxon>
        <taxon>Basidiomycota</taxon>
        <taxon>Agaricomycotina</taxon>
        <taxon>Agaricomycetes</taxon>
        <taxon>Polyporales</taxon>
        <taxon>Cerrenaceae</taxon>
        <taxon>Cerrena</taxon>
    </lineage>
</organism>
<evidence type="ECO:0000259" key="1">
    <source>
        <dbReference type="PROSITE" id="PS51704"/>
    </source>
</evidence>
<dbReference type="GO" id="GO:0006629">
    <property type="term" value="P:lipid metabolic process"/>
    <property type="evidence" value="ECO:0007669"/>
    <property type="project" value="InterPro"/>
</dbReference>
<dbReference type="PANTHER" id="PTHR43805:SF1">
    <property type="entry name" value="GP-PDE DOMAIN-CONTAINING PROTEIN"/>
    <property type="match status" value="1"/>
</dbReference>
<protein>
    <recommendedName>
        <fullName evidence="1">GP-PDE domain-containing protein</fullName>
    </recommendedName>
</protein>
<dbReference type="Gene3D" id="3.20.20.190">
    <property type="entry name" value="Phosphatidylinositol (PI) phosphodiesterase"/>
    <property type="match status" value="1"/>
</dbReference>
<dbReference type="Pfam" id="PF03009">
    <property type="entry name" value="GDPD"/>
    <property type="match status" value="1"/>
</dbReference>
<feature type="domain" description="GP-PDE" evidence="1">
    <location>
        <begin position="4"/>
        <end position="247"/>
    </location>
</feature>
<reference evidence="2 3" key="1">
    <citation type="submission" date="2022-09" db="EMBL/GenBank/DDBJ databases">
        <authorList>
            <person name="Palmer J.M."/>
        </authorList>
    </citation>
    <scope>NUCLEOTIDE SEQUENCE [LARGE SCALE GENOMIC DNA]</scope>
    <source>
        <strain evidence="2 3">DSM 7382</strain>
    </source>
</reference>
<dbReference type="Proteomes" id="UP001385951">
    <property type="component" value="Unassembled WGS sequence"/>
</dbReference>
<dbReference type="CDD" id="cd08570">
    <property type="entry name" value="GDPD_YPL206cp_fungi"/>
    <property type="match status" value="1"/>
</dbReference>